<keyword evidence="1" id="KW-0812">Transmembrane</keyword>
<dbReference type="InterPro" id="IPR032340">
    <property type="entry name" value="DUF4860"/>
</dbReference>
<keyword evidence="3" id="KW-1185">Reference proteome</keyword>
<dbReference type="PROSITE" id="PS51257">
    <property type="entry name" value="PROKAR_LIPOPROTEIN"/>
    <property type="match status" value="1"/>
</dbReference>
<protein>
    <submittedName>
        <fullName evidence="2">DUF4860 domain-containing protein</fullName>
    </submittedName>
</protein>
<keyword evidence="1" id="KW-0472">Membrane</keyword>
<keyword evidence="1" id="KW-1133">Transmembrane helix</keyword>
<evidence type="ECO:0000313" key="3">
    <source>
        <dbReference type="Proteomes" id="UP000195447"/>
    </source>
</evidence>
<dbReference type="EMBL" id="NFKM01000001">
    <property type="protein sequence ID" value="OUP62007.1"/>
    <property type="molecule type" value="Genomic_DNA"/>
</dbReference>
<dbReference type="Pfam" id="PF16152">
    <property type="entry name" value="DUF4860"/>
    <property type="match status" value="1"/>
</dbReference>
<organism evidence="2 3">
    <name type="scientific">Faecalitalea cylindroides</name>
    <dbReference type="NCBI Taxonomy" id="39483"/>
    <lineage>
        <taxon>Bacteria</taxon>
        <taxon>Bacillati</taxon>
        <taxon>Bacillota</taxon>
        <taxon>Erysipelotrichia</taxon>
        <taxon>Erysipelotrichales</taxon>
        <taxon>Erysipelotrichaceae</taxon>
        <taxon>Faecalitalea</taxon>
    </lineage>
</organism>
<evidence type="ECO:0000256" key="1">
    <source>
        <dbReference type="SAM" id="Phobius"/>
    </source>
</evidence>
<accession>A0A1Y4LZJ2</accession>
<feature type="transmembrane region" description="Helical" evidence="1">
    <location>
        <begin position="6"/>
        <end position="27"/>
    </location>
</feature>
<name>A0A1Y4LZJ2_9FIRM</name>
<reference evidence="3" key="1">
    <citation type="submission" date="2017-04" db="EMBL/GenBank/DDBJ databases">
        <title>Function of individual gut microbiota members based on whole genome sequencing of pure cultures obtained from chicken caecum.</title>
        <authorList>
            <person name="Medvecky M."/>
            <person name="Cejkova D."/>
            <person name="Polansky O."/>
            <person name="Karasova D."/>
            <person name="Kubasova T."/>
            <person name="Cizek A."/>
            <person name="Rychlik I."/>
        </authorList>
    </citation>
    <scope>NUCLEOTIDE SEQUENCE [LARGE SCALE GENOMIC DNA]</scope>
    <source>
        <strain evidence="3">An178</strain>
    </source>
</reference>
<comment type="caution">
    <text evidence="2">The sequence shown here is derived from an EMBL/GenBank/DDBJ whole genome shotgun (WGS) entry which is preliminary data.</text>
</comment>
<dbReference type="Proteomes" id="UP000195447">
    <property type="component" value="Unassembled WGS sequence"/>
</dbReference>
<sequence length="150" mass="17166">MNQLKNVYIFFSLSLLFIFAGCSFFLLNSQLIGTQKLEDKIAQDSKLYTPIAYLTQKIHSYDSQGQVTTETIDGIQCLVLSDDQTKTYIYQKEDFLQELYVLSTSEVDLDSGQKMMSCDSFEVQIEENVVEMKVQDQSFEVSLRSGDLYA</sequence>
<gene>
    <name evidence="2" type="ORF">B5F14_01070</name>
</gene>
<evidence type="ECO:0000313" key="2">
    <source>
        <dbReference type="EMBL" id="OUP62007.1"/>
    </source>
</evidence>
<proteinExistence type="predicted"/>
<dbReference type="RefSeq" id="WP_015535699.1">
    <property type="nucleotide sequence ID" value="NZ_CALHAA010000026.1"/>
</dbReference>
<dbReference type="AlphaFoldDB" id="A0A1Y4LZJ2"/>